<accession>Q02CB0</accession>
<dbReference type="PROSITE" id="PS50234">
    <property type="entry name" value="VWFA"/>
    <property type="match status" value="1"/>
</dbReference>
<dbReference type="InterPro" id="IPR017802">
    <property type="entry name" value="VWFA-rel_acidobac-type"/>
</dbReference>
<keyword evidence="2" id="KW-0732">Signal</keyword>
<dbReference type="HOGENOM" id="CLU_049429_0_0_0"/>
<dbReference type="eggNOG" id="COG2304">
    <property type="taxonomic scope" value="Bacteria"/>
</dbReference>
<protein>
    <submittedName>
        <fullName evidence="4">von Willebrand factor, type A</fullName>
    </submittedName>
</protein>
<feature type="compositionally biased region" description="Low complexity" evidence="1">
    <location>
        <begin position="27"/>
        <end position="43"/>
    </location>
</feature>
<dbReference type="AlphaFoldDB" id="Q02CB0"/>
<dbReference type="Gene3D" id="3.40.50.410">
    <property type="entry name" value="von Willebrand factor, type A domain"/>
    <property type="match status" value="1"/>
</dbReference>
<dbReference type="SMART" id="SM00327">
    <property type="entry name" value="VWA"/>
    <property type="match status" value="1"/>
</dbReference>
<dbReference type="KEGG" id="sus:Acid_0294"/>
<dbReference type="CDD" id="cd00198">
    <property type="entry name" value="vWFA"/>
    <property type="match status" value="1"/>
</dbReference>
<dbReference type="InParanoid" id="Q02CB0"/>
<sequence precursor="true">MSALRVFAARSLCGLLLCLPAVSQQSPPVAQPSQPAQSPANQNDPNRAQFRTSVTDVIVPVTVTDDKGRFVSNLVKKDFRVLDEGKPQNIEFFTHDEKQPIVAGFLVDLSNNSRIHWKTYQDAILELVWNLLPGDKRYTGYLISYGNTADIAVNTTWDSDKIADKVRKMKPGGGAALYDAIYLACTRRELVKGEPYEPRRVIVVIGDGHDNASKHNLEEVLELAQRNLVTIYAVSTMAFGFSNEDQEVLERLTHKTGGHVEYPLNSLYKGVSGYLSNPSDDGNYALTVGTGGYAAEISNGIIKAVGGIGGEITTQYILRYRPDIDQDAKPKQYRKITVDIPGLPNVKISAREGYFPNEVPGIAPQAPAVPVKGADKP</sequence>
<evidence type="ECO:0000259" key="3">
    <source>
        <dbReference type="PROSITE" id="PS50234"/>
    </source>
</evidence>
<dbReference type="NCBIfam" id="TIGR03436">
    <property type="entry name" value="acidobact_VWFA"/>
    <property type="match status" value="1"/>
</dbReference>
<evidence type="ECO:0000256" key="2">
    <source>
        <dbReference type="SAM" id="SignalP"/>
    </source>
</evidence>
<feature type="chain" id="PRO_5004164012" evidence="2">
    <location>
        <begin position="24"/>
        <end position="377"/>
    </location>
</feature>
<organism evidence="4">
    <name type="scientific">Solibacter usitatus (strain Ellin6076)</name>
    <dbReference type="NCBI Taxonomy" id="234267"/>
    <lineage>
        <taxon>Bacteria</taxon>
        <taxon>Pseudomonadati</taxon>
        <taxon>Acidobacteriota</taxon>
        <taxon>Terriglobia</taxon>
        <taxon>Bryobacterales</taxon>
        <taxon>Solibacteraceae</taxon>
        <taxon>Candidatus Solibacter</taxon>
    </lineage>
</organism>
<reference evidence="4" key="1">
    <citation type="submission" date="2006-10" db="EMBL/GenBank/DDBJ databases">
        <title>Complete sequence of Solibacter usitatus Ellin6076.</title>
        <authorList>
            <consortium name="US DOE Joint Genome Institute"/>
            <person name="Copeland A."/>
            <person name="Lucas S."/>
            <person name="Lapidus A."/>
            <person name="Barry K."/>
            <person name="Detter J.C."/>
            <person name="Glavina del Rio T."/>
            <person name="Hammon N."/>
            <person name="Israni S."/>
            <person name="Dalin E."/>
            <person name="Tice H."/>
            <person name="Pitluck S."/>
            <person name="Thompson L.S."/>
            <person name="Brettin T."/>
            <person name="Bruce D."/>
            <person name="Han C."/>
            <person name="Tapia R."/>
            <person name="Gilna P."/>
            <person name="Schmutz J."/>
            <person name="Larimer F."/>
            <person name="Land M."/>
            <person name="Hauser L."/>
            <person name="Kyrpides N."/>
            <person name="Mikhailova N."/>
            <person name="Janssen P.H."/>
            <person name="Kuske C.R."/>
            <person name="Richardson P."/>
        </authorList>
    </citation>
    <scope>NUCLEOTIDE SEQUENCE</scope>
    <source>
        <strain evidence="4">Ellin6076</strain>
    </source>
</reference>
<name>Q02CB0_SOLUE</name>
<dbReference type="InterPro" id="IPR036465">
    <property type="entry name" value="vWFA_dom_sf"/>
</dbReference>
<dbReference type="Pfam" id="PF00092">
    <property type="entry name" value="VWA"/>
    <property type="match status" value="1"/>
</dbReference>
<feature type="domain" description="VWFA" evidence="3">
    <location>
        <begin position="105"/>
        <end position="278"/>
    </location>
</feature>
<evidence type="ECO:0000313" key="4">
    <source>
        <dbReference type="EMBL" id="ABJ81306.1"/>
    </source>
</evidence>
<feature type="region of interest" description="Disordered" evidence="1">
    <location>
        <begin position="27"/>
        <end position="49"/>
    </location>
</feature>
<dbReference type="InterPro" id="IPR002035">
    <property type="entry name" value="VWF_A"/>
</dbReference>
<proteinExistence type="predicted"/>
<dbReference type="SUPFAM" id="SSF53300">
    <property type="entry name" value="vWA-like"/>
    <property type="match status" value="1"/>
</dbReference>
<gene>
    <name evidence="4" type="ordered locus">Acid_0294</name>
</gene>
<dbReference type="STRING" id="234267.Acid_0294"/>
<dbReference type="OrthoDB" id="128261at2"/>
<feature type="signal peptide" evidence="2">
    <location>
        <begin position="1"/>
        <end position="23"/>
    </location>
</feature>
<dbReference type="EMBL" id="CP000473">
    <property type="protein sequence ID" value="ABJ81306.1"/>
    <property type="molecule type" value="Genomic_DNA"/>
</dbReference>
<evidence type="ECO:0000256" key="1">
    <source>
        <dbReference type="SAM" id="MobiDB-lite"/>
    </source>
</evidence>